<protein>
    <submittedName>
        <fullName evidence="2">Phosphotransferase</fullName>
    </submittedName>
</protein>
<dbReference type="InterPro" id="IPR051678">
    <property type="entry name" value="AGP_Transferase"/>
</dbReference>
<gene>
    <name evidence="2" type="ORF">DJ80_15820</name>
</gene>
<feature type="domain" description="Aminoglycoside phosphotransferase" evidence="1">
    <location>
        <begin position="23"/>
        <end position="273"/>
    </location>
</feature>
<dbReference type="Pfam" id="PF01636">
    <property type="entry name" value="APH"/>
    <property type="match status" value="1"/>
</dbReference>
<dbReference type="EMBL" id="NHOZ01000147">
    <property type="protein sequence ID" value="OYR60327.1"/>
    <property type="molecule type" value="Genomic_DNA"/>
</dbReference>
<dbReference type="GO" id="GO:0016740">
    <property type="term" value="F:transferase activity"/>
    <property type="evidence" value="ECO:0007669"/>
    <property type="project" value="UniProtKB-KW"/>
</dbReference>
<reference evidence="2 3" key="1">
    <citation type="journal article" date="2014" name="Front. Microbiol.">
        <title>Population and genomic analysis of the genus Halorubrum.</title>
        <authorList>
            <person name="Fullmer M.S."/>
            <person name="Soucy S.M."/>
            <person name="Swithers K.S."/>
            <person name="Makkay A.M."/>
            <person name="Wheeler R."/>
            <person name="Ventosa A."/>
            <person name="Gogarten J.P."/>
            <person name="Papke R.T."/>
        </authorList>
    </citation>
    <scope>NUCLEOTIDE SEQUENCE [LARGE SCALE GENOMIC DNA]</scope>
    <source>
        <strain evidence="2 3">Ga36</strain>
    </source>
</reference>
<dbReference type="Proteomes" id="UP000215731">
    <property type="component" value="Unassembled WGS sequence"/>
</dbReference>
<dbReference type="InterPro" id="IPR002575">
    <property type="entry name" value="Aminoglycoside_PTrfase"/>
</dbReference>
<evidence type="ECO:0000313" key="2">
    <source>
        <dbReference type="EMBL" id="OYR60327.1"/>
    </source>
</evidence>
<keyword evidence="2" id="KW-0808">Transferase</keyword>
<organism evidence="2 3">
    <name type="scientific">Halorubrum ezzemoulense</name>
    <name type="common">Halorubrum chaoviator</name>
    <dbReference type="NCBI Taxonomy" id="337243"/>
    <lineage>
        <taxon>Archaea</taxon>
        <taxon>Methanobacteriati</taxon>
        <taxon>Methanobacteriota</taxon>
        <taxon>Stenosarchaea group</taxon>
        <taxon>Halobacteria</taxon>
        <taxon>Halobacteriales</taxon>
        <taxon>Haloferacaceae</taxon>
        <taxon>Halorubrum</taxon>
    </lineage>
</organism>
<dbReference type="Gene3D" id="3.30.200.20">
    <property type="entry name" value="Phosphorylase Kinase, domain 1"/>
    <property type="match status" value="1"/>
</dbReference>
<proteinExistence type="predicted"/>
<accession>A0A256IW29</accession>
<name>A0A256IW29_HALEZ</name>
<sequence length="331" mass="35466">MSDAVRGRALAKARPGATVASVEPLGRGNRKRTEVVRFESAAPVVVQRSETPAATRTEAALLTAIGDRTDVPVPRPLGEGVADGTGWFVTPLIDGRDLHGAFVDLGPADRRGVARAFGRWLAALHEPFRFSGCGRLAVDGAAGDGAIDAESVLGRDASLSVRNPVGADEWLREFGERHADRLPEEFDGLRARLRDAFRESTACDTDPRLFPWDFRPGNALVADGAVTAVLDWEAPLAAPRGVSVAKTEHLVVDWYVPAAETGPLRQAFRDGYESVAPLPRVERAHRAAAVASAVVDGEGVVTNPRYPPVDRDAAVEFHRRALRRALDNGPG</sequence>
<dbReference type="PANTHER" id="PTHR21310">
    <property type="entry name" value="AMINOGLYCOSIDE PHOSPHOTRANSFERASE-RELATED-RELATED"/>
    <property type="match status" value="1"/>
</dbReference>
<comment type="caution">
    <text evidence="2">The sequence shown here is derived from an EMBL/GenBank/DDBJ whole genome shotgun (WGS) entry which is preliminary data.</text>
</comment>
<evidence type="ECO:0000259" key="1">
    <source>
        <dbReference type="Pfam" id="PF01636"/>
    </source>
</evidence>
<dbReference type="Gene3D" id="3.90.1200.10">
    <property type="match status" value="1"/>
</dbReference>
<dbReference type="PANTHER" id="PTHR21310:SF15">
    <property type="entry name" value="AMINOGLYCOSIDE PHOSPHOTRANSFERASE DOMAIN-CONTAINING PROTEIN"/>
    <property type="match status" value="1"/>
</dbReference>
<dbReference type="AlphaFoldDB" id="A0A256IW29"/>
<dbReference type="SUPFAM" id="SSF56112">
    <property type="entry name" value="Protein kinase-like (PK-like)"/>
    <property type="match status" value="1"/>
</dbReference>
<dbReference type="InterPro" id="IPR011009">
    <property type="entry name" value="Kinase-like_dom_sf"/>
</dbReference>
<evidence type="ECO:0000313" key="3">
    <source>
        <dbReference type="Proteomes" id="UP000215731"/>
    </source>
</evidence>
<dbReference type="RefSeq" id="WP_094553635.1">
    <property type="nucleotide sequence ID" value="NZ_NHOZ01000147.1"/>
</dbReference>